<keyword evidence="7" id="KW-1185">Reference proteome</keyword>
<dbReference type="InterPro" id="IPR050576">
    <property type="entry name" value="Cilia_flagella_integrity"/>
</dbReference>
<evidence type="ECO:0000256" key="6">
    <source>
        <dbReference type="SAM" id="MobiDB-lite"/>
    </source>
</evidence>
<dbReference type="Pfam" id="PF14580">
    <property type="entry name" value="LRR_9"/>
    <property type="match status" value="1"/>
</dbReference>
<comment type="subcellular location">
    <subcellularLocation>
        <location evidence="1">Cell projection</location>
        <location evidence="1">Cilium</location>
    </subcellularLocation>
</comment>
<sequence>MPLITEIFDDEETVTNQQEEKKVLPAKSDYEEKLTTLPDKADEIKDAKQFSKIDESPKQKDDAETKNDETQTGDNVNKDSYMKIVEINNHKNESGDSNKATDRLDDTSNNDAVKETEAESQEKEKENLSHYPRMTAKELRGLCKKHKLYLTPHLNDVMYLHYKGFGKIENLEPYTGLKCVYLECNGFRKIENLTEQKMMKCLYLQQNIIEKIENLEQMQELDTLNLSNNMIKRIENVSCLPKLNTLQLSHNRVGTADDIAHLAECDSLSVVDLSHNKIVDPNIVNIFAQMKTLRVLNLMGNPVIKNIKNYRKTLILKIKGLTYLDDRPVFPKDRACTEAWAVGGREAEKEERQRWANKERAKIQASIDALSAVRERAEKARKEREERERQASEGNKKDEEDNKDGEDIDDSDIQLDVDDDEDDDNNEDDLVDKLISDCVVSPKSNEEGKLTTEMADDDNIDIIDLSKGREEKINIDDLPDLEDVDVSEEYGISAEEPQKTVYKPVIEVLDDDDDDDEIDLSNKSHIQEVKNPEGQKFLIEDVSDLLMTKTPLVEEVHKSAGDNRMQTKLVIEDITEELSQSRLTPTKLLIEDMNELNEVKSDDSKAKIEVIAQHPTGQNLPAHIQVKIEELAEHGGSTHDRPSIDKDIKAKLKEYQQKGTGDAKPHNP</sequence>
<reference evidence="8 9" key="1">
    <citation type="submission" date="2025-05" db="UniProtKB">
        <authorList>
            <consortium name="RefSeq"/>
        </authorList>
    </citation>
    <scope>IDENTIFICATION</scope>
    <source>
        <tissue evidence="8 9">Testes</tissue>
    </source>
</reference>
<evidence type="ECO:0000256" key="1">
    <source>
        <dbReference type="ARBA" id="ARBA00004138"/>
    </source>
</evidence>
<name>A0ABM0GMQ5_SACKO</name>
<evidence type="ECO:0000313" key="9">
    <source>
        <dbReference type="RefSeq" id="XP_006814722.1"/>
    </source>
</evidence>
<dbReference type="RefSeq" id="XP_006814722.1">
    <property type="nucleotide sequence ID" value="XM_006814659.1"/>
</dbReference>
<evidence type="ECO:0000313" key="7">
    <source>
        <dbReference type="Proteomes" id="UP000694865"/>
    </source>
</evidence>
<evidence type="ECO:0000256" key="3">
    <source>
        <dbReference type="ARBA" id="ARBA00022737"/>
    </source>
</evidence>
<evidence type="ECO:0000313" key="8">
    <source>
        <dbReference type="RefSeq" id="XP_002733322.1"/>
    </source>
</evidence>
<organism evidence="7 8">
    <name type="scientific">Saccoglossus kowalevskii</name>
    <name type="common">Acorn worm</name>
    <dbReference type="NCBI Taxonomy" id="10224"/>
    <lineage>
        <taxon>Eukaryota</taxon>
        <taxon>Metazoa</taxon>
        <taxon>Hemichordata</taxon>
        <taxon>Enteropneusta</taxon>
        <taxon>Harrimaniidae</taxon>
        <taxon>Saccoglossus</taxon>
    </lineage>
</organism>
<proteinExistence type="predicted"/>
<keyword evidence="5" id="KW-0966">Cell projection</keyword>
<evidence type="ECO:0000256" key="2">
    <source>
        <dbReference type="ARBA" id="ARBA00022614"/>
    </source>
</evidence>
<dbReference type="PANTHER" id="PTHR45973">
    <property type="entry name" value="PROTEIN PHOSPHATASE 1 REGULATORY SUBUNIT SDS22-RELATED"/>
    <property type="match status" value="1"/>
</dbReference>
<dbReference type="Gene3D" id="3.80.10.10">
    <property type="entry name" value="Ribonuclease Inhibitor"/>
    <property type="match status" value="2"/>
</dbReference>
<feature type="compositionally biased region" description="Acidic residues" evidence="6">
    <location>
        <begin position="401"/>
        <end position="430"/>
    </location>
</feature>
<dbReference type="InterPro" id="IPR032675">
    <property type="entry name" value="LRR_dom_sf"/>
</dbReference>
<evidence type="ECO:0000256" key="5">
    <source>
        <dbReference type="ARBA" id="ARBA00023273"/>
    </source>
</evidence>
<protein>
    <submittedName>
        <fullName evidence="8">Dynein assembly factor 1, axonemal-like isoform X1</fullName>
    </submittedName>
    <submittedName>
        <fullName evidence="9">Dynein assembly factor 1, axonemal-like isoform X2</fullName>
    </submittedName>
</protein>
<accession>A0ABM0GMQ5</accession>
<dbReference type="SMART" id="SM00365">
    <property type="entry name" value="LRR_SD22"/>
    <property type="match status" value="3"/>
</dbReference>
<dbReference type="SUPFAM" id="SSF52075">
    <property type="entry name" value="Outer arm dynein light chain 1"/>
    <property type="match status" value="1"/>
</dbReference>
<dbReference type="PANTHER" id="PTHR45973:SF9">
    <property type="entry name" value="LEUCINE-RICH REPEAT-CONTAINING PROTEIN 46"/>
    <property type="match status" value="1"/>
</dbReference>
<dbReference type="GeneID" id="100366747"/>
<dbReference type="RefSeq" id="XP_002733322.1">
    <property type="nucleotide sequence ID" value="XM_002733276.2"/>
</dbReference>
<evidence type="ECO:0000256" key="4">
    <source>
        <dbReference type="ARBA" id="ARBA00023069"/>
    </source>
</evidence>
<feature type="compositionally biased region" description="Basic and acidic residues" evidence="6">
    <location>
        <begin position="374"/>
        <end position="400"/>
    </location>
</feature>
<feature type="compositionally biased region" description="Basic and acidic residues" evidence="6">
    <location>
        <begin position="88"/>
        <end position="128"/>
    </location>
</feature>
<feature type="compositionally biased region" description="Basic and acidic residues" evidence="6">
    <location>
        <begin position="18"/>
        <end position="69"/>
    </location>
</feature>
<keyword evidence="4" id="KW-0969">Cilium</keyword>
<feature type="region of interest" description="Disordered" evidence="6">
    <location>
        <begin position="374"/>
        <end position="453"/>
    </location>
</feature>
<keyword evidence="3" id="KW-0677">Repeat</keyword>
<feature type="region of interest" description="Disordered" evidence="6">
    <location>
        <begin position="631"/>
        <end position="668"/>
    </location>
</feature>
<keyword evidence="2" id="KW-0433">Leucine-rich repeat</keyword>
<dbReference type="Proteomes" id="UP000694865">
    <property type="component" value="Unplaced"/>
</dbReference>
<dbReference type="InterPro" id="IPR001611">
    <property type="entry name" value="Leu-rich_rpt"/>
</dbReference>
<gene>
    <name evidence="8 9" type="primary">LOC100366747</name>
</gene>
<dbReference type="PROSITE" id="PS51450">
    <property type="entry name" value="LRR"/>
    <property type="match status" value="1"/>
</dbReference>
<feature type="region of interest" description="Disordered" evidence="6">
    <location>
        <begin position="1"/>
        <end position="128"/>
    </location>
</feature>